<dbReference type="Gene3D" id="2.60.40.420">
    <property type="entry name" value="Cupredoxins - blue copper proteins"/>
    <property type="match status" value="3"/>
</dbReference>
<evidence type="ECO:0000259" key="6">
    <source>
        <dbReference type="Pfam" id="PF07731"/>
    </source>
</evidence>
<dbReference type="SUPFAM" id="SSF49503">
    <property type="entry name" value="Cupredoxins"/>
    <property type="match status" value="3"/>
</dbReference>
<evidence type="ECO:0000256" key="2">
    <source>
        <dbReference type="ARBA" id="ARBA00022723"/>
    </source>
</evidence>
<evidence type="ECO:0000256" key="4">
    <source>
        <dbReference type="ARBA" id="ARBA00023008"/>
    </source>
</evidence>
<dbReference type="InterPro" id="IPR008972">
    <property type="entry name" value="Cupredoxin"/>
</dbReference>
<dbReference type="Pfam" id="PF00394">
    <property type="entry name" value="Cu-oxidase"/>
    <property type="match status" value="1"/>
</dbReference>
<name>A0A9N8WQ04_9GLOM</name>
<dbReference type="GO" id="GO:0005507">
    <property type="term" value="F:copper ion binding"/>
    <property type="evidence" value="ECO:0007669"/>
    <property type="project" value="InterPro"/>
</dbReference>
<evidence type="ECO:0000313" key="8">
    <source>
        <dbReference type="EMBL" id="CAG8494695.1"/>
    </source>
</evidence>
<dbReference type="FunFam" id="2.60.40.420:FF:000045">
    <property type="entry name" value="Laccase 2"/>
    <property type="match status" value="1"/>
</dbReference>
<comment type="similarity">
    <text evidence="1">Belongs to the multicopper oxidase family.</text>
</comment>
<dbReference type="GO" id="GO:0016491">
    <property type="term" value="F:oxidoreductase activity"/>
    <property type="evidence" value="ECO:0007669"/>
    <property type="project" value="UniProtKB-KW"/>
</dbReference>
<keyword evidence="4" id="KW-0186">Copper</keyword>
<proteinExistence type="inferred from homology"/>
<evidence type="ECO:0000256" key="3">
    <source>
        <dbReference type="ARBA" id="ARBA00023002"/>
    </source>
</evidence>
<evidence type="ECO:0000256" key="1">
    <source>
        <dbReference type="ARBA" id="ARBA00010609"/>
    </source>
</evidence>
<dbReference type="PROSITE" id="PS00080">
    <property type="entry name" value="MULTICOPPER_OXIDASE2"/>
    <property type="match status" value="1"/>
</dbReference>
<keyword evidence="3" id="KW-0560">Oxidoreductase</keyword>
<keyword evidence="9" id="KW-1185">Reference proteome</keyword>
<dbReference type="Pfam" id="PF07732">
    <property type="entry name" value="Cu-oxidase_3"/>
    <property type="match status" value="1"/>
</dbReference>
<dbReference type="InterPro" id="IPR045087">
    <property type="entry name" value="Cu-oxidase_fam"/>
</dbReference>
<dbReference type="InterPro" id="IPR001117">
    <property type="entry name" value="Cu-oxidase_2nd"/>
</dbReference>
<dbReference type="PANTHER" id="PTHR11709">
    <property type="entry name" value="MULTI-COPPER OXIDASE"/>
    <property type="match status" value="1"/>
</dbReference>
<reference evidence="8" key="1">
    <citation type="submission" date="2021-06" db="EMBL/GenBank/DDBJ databases">
        <authorList>
            <person name="Kallberg Y."/>
            <person name="Tangrot J."/>
            <person name="Rosling A."/>
        </authorList>
    </citation>
    <scope>NUCLEOTIDE SEQUENCE</scope>
    <source>
        <strain evidence="8">CL551</strain>
    </source>
</reference>
<protein>
    <submittedName>
        <fullName evidence="8">162_t:CDS:1</fullName>
    </submittedName>
</protein>
<dbReference type="PANTHER" id="PTHR11709:SF511">
    <property type="entry name" value="LACCASE"/>
    <property type="match status" value="1"/>
</dbReference>
<dbReference type="EMBL" id="CAJVPV010001357">
    <property type="protein sequence ID" value="CAG8494695.1"/>
    <property type="molecule type" value="Genomic_DNA"/>
</dbReference>
<dbReference type="InterPro" id="IPR011707">
    <property type="entry name" value="Cu-oxidase-like_N"/>
</dbReference>
<dbReference type="AlphaFoldDB" id="A0A9N8WQ04"/>
<evidence type="ECO:0000313" key="9">
    <source>
        <dbReference type="Proteomes" id="UP000789342"/>
    </source>
</evidence>
<accession>A0A9N8WQ04</accession>
<gene>
    <name evidence="8" type="ORF">AMORRO_LOCUS2952</name>
</gene>
<dbReference type="InterPro" id="IPR033138">
    <property type="entry name" value="Cu_oxidase_CS"/>
</dbReference>
<feature type="domain" description="Plastocyanin-like" evidence="5">
    <location>
        <begin position="187"/>
        <end position="356"/>
    </location>
</feature>
<keyword evidence="2" id="KW-0479">Metal-binding</keyword>
<evidence type="ECO:0000259" key="5">
    <source>
        <dbReference type="Pfam" id="PF00394"/>
    </source>
</evidence>
<sequence length="603" mass="68135">MSSSLYKTRIFTAIFGVLLFNFFIFDVSLSLEFESVNSDIFSPITPLEKTPQPITRKFNLLLQRAYLDPDGFTRLVWTSNGQYPGPTIRINKGDRLVVNVTNNLTDPATIHWHGIFQRETNWFDGVAGQTQCPIPSGVSFVYNFTAGDQVGTYWWHSHYLAQYVDGLRGPLIIHDPDDPFLKEYDAEFILTLSDWYHRPSGELLPLRLTPGYSGFNPVPDAGLISGKGQYNCSAAPQGSKCNSTKTPAIYKVVKDKKYRFRIINTSGAAFFFFSIDNHPLTIIEVEGTYVKPYTVNTLPIFISQRYSVIVNANQPVDNYFIRATMARDCIFNSPTTINHDSAINYNVTGIFRYDGAPNATPKSQPYNDDFTKSLLPCRDLDQSYLKPYYPTPPPQDSTIQFEFQVTIRQDRENVTKAYINNQTFIPDLTSPSISKIMLGIDPKQFPVYQNAYVYDKESDVVDIVLLNQNGADHPFHLHGHNFWLIGSGTERVVNKTKYNLVDPILRDVTTVPGGGWAVIRYNVDNPGCWAFHCHIDWHVELGMVAQLIELPTKLADRVLPPEVRNLCLQYSKRVAIPGLAGDSLGLLKKNARRSGVLRRISGI</sequence>
<evidence type="ECO:0000259" key="7">
    <source>
        <dbReference type="Pfam" id="PF07732"/>
    </source>
</evidence>
<dbReference type="Pfam" id="PF07731">
    <property type="entry name" value="Cu-oxidase_2"/>
    <property type="match status" value="1"/>
</dbReference>
<dbReference type="OrthoDB" id="2121828at2759"/>
<comment type="caution">
    <text evidence="8">The sequence shown here is derived from an EMBL/GenBank/DDBJ whole genome shotgun (WGS) entry which is preliminary data.</text>
</comment>
<feature type="domain" description="Plastocyanin-like" evidence="6">
    <location>
        <begin position="434"/>
        <end position="551"/>
    </location>
</feature>
<feature type="domain" description="Plastocyanin-like" evidence="7">
    <location>
        <begin position="66"/>
        <end position="177"/>
    </location>
</feature>
<dbReference type="Proteomes" id="UP000789342">
    <property type="component" value="Unassembled WGS sequence"/>
</dbReference>
<dbReference type="PROSITE" id="PS00079">
    <property type="entry name" value="MULTICOPPER_OXIDASE1"/>
    <property type="match status" value="1"/>
</dbReference>
<dbReference type="CDD" id="cd13857">
    <property type="entry name" value="CuRO_1_Diphenol_Ox"/>
    <property type="match status" value="1"/>
</dbReference>
<dbReference type="InterPro" id="IPR002355">
    <property type="entry name" value="Cu_oxidase_Cu_BS"/>
</dbReference>
<dbReference type="InterPro" id="IPR011706">
    <property type="entry name" value="Cu-oxidase_C"/>
</dbReference>
<organism evidence="8 9">
    <name type="scientific">Acaulospora morrowiae</name>
    <dbReference type="NCBI Taxonomy" id="94023"/>
    <lineage>
        <taxon>Eukaryota</taxon>
        <taxon>Fungi</taxon>
        <taxon>Fungi incertae sedis</taxon>
        <taxon>Mucoromycota</taxon>
        <taxon>Glomeromycotina</taxon>
        <taxon>Glomeromycetes</taxon>
        <taxon>Diversisporales</taxon>
        <taxon>Acaulosporaceae</taxon>
        <taxon>Acaulospora</taxon>
    </lineage>
</organism>